<keyword evidence="10" id="KW-0676">Redox-active center</keyword>
<keyword evidence="9" id="KW-1015">Disulfide bond</keyword>
<evidence type="ECO:0000259" key="13">
    <source>
        <dbReference type="PROSITE" id="PS50222"/>
    </source>
</evidence>
<dbReference type="InterPro" id="IPR011992">
    <property type="entry name" value="EF-hand-dom_pair"/>
</dbReference>
<dbReference type="PANTHER" id="PTHR34573">
    <property type="entry name" value="VKC DOMAIN-CONTAINING PROTEIN"/>
    <property type="match status" value="1"/>
</dbReference>
<evidence type="ECO:0000256" key="6">
    <source>
        <dbReference type="ARBA" id="ARBA00022989"/>
    </source>
</evidence>
<protein>
    <recommendedName>
        <fullName evidence="13">EF-hand domain-containing protein</fullName>
    </recommendedName>
</protein>
<dbReference type="InterPro" id="IPR036249">
    <property type="entry name" value="Thioredoxin-like_sf"/>
</dbReference>
<reference evidence="15" key="1">
    <citation type="journal article" date="2019" name="Nat. Commun.">
        <title>The genome of broomcorn millet.</title>
        <authorList>
            <person name="Zou C."/>
            <person name="Miki D."/>
            <person name="Li D."/>
            <person name="Tang Q."/>
            <person name="Xiao L."/>
            <person name="Rajput S."/>
            <person name="Deng P."/>
            <person name="Jia W."/>
            <person name="Huang R."/>
            <person name="Zhang M."/>
            <person name="Sun Y."/>
            <person name="Hu J."/>
            <person name="Fu X."/>
            <person name="Schnable P.S."/>
            <person name="Li F."/>
            <person name="Zhang H."/>
            <person name="Feng B."/>
            <person name="Zhu X."/>
            <person name="Liu R."/>
            <person name="Schnable J.C."/>
            <person name="Zhu J.-K."/>
            <person name="Zhang H."/>
        </authorList>
    </citation>
    <scope>NUCLEOTIDE SEQUENCE [LARGE SCALE GENOMIC DNA]</scope>
</reference>
<evidence type="ECO:0000256" key="9">
    <source>
        <dbReference type="ARBA" id="ARBA00023157"/>
    </source>
</evidence>
<keyword evidence="3 12" id="KW-0812">Transmembrane</keyword>
<evidence type="ECO:0000313" key="15">
    <source>
        <dbReference type="Proteomes" id="UP000275267"/>
    </source>
</evidence>
<dbReference type="PROSITE" id="PS50222">
    <property type="entry name" value="EF_HAND_2"/>
    <property type="match status" value="1"/>
</dbReference>
<feature type="transmembrane region" description="Helical" evidence="12">
    <location>
        <begin position="346"/>
        <end position="366"/>
    </location>
</feature>
<dbReference type="CDD" id="cd12916">
    <property type="entry name" value="VKOR_1"/>
    <property type="match status" value="1"/>
</dbReference>
<evidence type="ECO:0000256" key="10">
    <source>
        <dbReference type="ARBA" id="ARBA00023284"/>
    </source>
</evidence>
<dbReference type="GO" id="GO:0005509">
    <property type="term" value="F:calcium ion binding"/>
    <property type="evidence" value="ECO:0007669"/>
    <property type="project" value="InterPro"/>
</dbReference>
<dbReference type="GO" id="GO:0016020">
    <property type="term" value="C:membrane"/>
    <property type="evidence" value="ECO:0007669"/>
    <property type="project" value="UniProtKB-SubCell"/>
</dbReference>
<proteinExistence type="inferred from homology"/>
<dbReference type="Proteomes" id="UP000275267">
    <property type="component" value="Unassembled WGS sequence"/>
</dbReference>
<dbReference type="SMART" id="SM00054">
    <property type="entry name" value="EFh"/>
    <property type="match status" value="2"/>
</dbReference>
<evidence type="ECO:0000256" key="3">
    <source>
        <dbReference type="ARBA" id="ARBA00022692"/>
    </source>
</evidence>
<dbReference type="Gene3D" id="1.20.1440.130">
    <property type="entry name" value="VKOR domain"/>
    <property type="match status" value="1"/>
</dbReference>
<feature type="domain" description="EF-hand" evidence="13">
    <location>
        <begin position="74"/>
        <end position="109"/>
    </location>
</feature>
<evidence type="ECO:0000256" key="5">
    <source>
        <dbReference type="ARBA" id="ARBA00022837"/>
    </source>
</evidence>
<evidence type="ECO:0000313" key="14">
    <source>
        <dbReference type="EMBL" id="RLN17427.1"/>
    </source>
</evidence>
<keyword evidence="15" id="KW-1185">Reference proteome</keyword>
<dbReference type="Gene3D" id="1.10.238.10">
    <property type="entry name" value="EF-hand"/>
    <property type="match status" value="1"/>
</dbReference>
<dbReference type="SUPFAM" id="SSF52833">
    <property type="entry name" value="Thioredoxin-like"/>
    <property type="match status" value="1"/>
</dbReference>
<dbReference type="GO" id="GO:0048038">
    <property type="term" value="F:quinone binding"/>
    <property type="evidence" value="ECO:0007669"/>
    <property type="project" value="UniProtKB-KW"/>
</dbReference>
<organism evidence="14 15">
    <name type="scientific">Panicum miliaceum</name>
    <name type="common">Proso millet</name>
    <name type="synonym">Broomcorn millet</name>
    <dbReference type="NCBI Taxonomy" id="4540"/>
    <lineage>
        <taxon>Eukaryota</taxon>
        <taxon>Viridiplantae</taxon>
        <taxon>Streptophyta</taxon>
        <taxon>Embryophyta</taxon>
        <taxon>Tracheophyta</taxon>
        <taxon>Spermatophyta</taxon>
        <taxon>Magnoliopsida</taxon>
        <taxon>Liliopsida</taxon>
        <taxon>Poales</taxon>
        <taxon>Poaceae</taxon>
        <taxon>PACMAD clade</taxon>
        <taxon>Panicoideae</taxon>
        <taxon>Panicodae</taxon>
        <taxon>Paniceae</taxon>
        <taxon>Panicinae</taxon>
        <taxon>Panicum</taxon>
        <taxon>Panicum sect. Panicum</taxon>
    </lineage>
</organism>
<dbReference type="AlphaFoldDB" id="A0A3L6S8T3"/>
<comment type="similarity">
    <text evidence="2">Belongs to the VKOR family.</text>
</comment>
<feature type="region of interest" description="Disordered" evidence="11">
    <location>
        <begin position="263"/>
        <end position="292"/>
    </location>
</feature>
<dbReference type="EMBL" id="PQIB02000005">
    <property type="protein sequence ID" value="RLN17427.1"/>
    <property type="molecule type" value="Genomic_DNA"/>
</dbReference>
<keyword evidence="4" id="KW-0874">Quinone</keyword>
<dbReference type="InterPro" id="IPR012932">
    <property type="entry name" value="VKOR"/>
</dbReference>
<dbReference type="InterPro" id="IPR018247">
    <property type="entry name" value="EF_Hand_1_Ca_BS"/>
</dbReference>
<dbReference type="OrthoDB" id="343052at2759"/>
<sequence length="598" mass="64986">MENAVVLREWFDRVDAGRTGNITAPQLQVRFHSILVSAASSPNSTPTNSHLLEELTANYRTAHQSALAVGNLDFPLSVVQQMIRMYDFDRNGTMSFEEFLALNKLLQKVQSVFSTLERGRGFLSLEEVYEALIELGFSLDSPAFYTVCESFDKSKKGMVHLDEFISLCIFVQSARNLFNAFGTSKQGRAHKTVKRSVQRALSFALRWSQVASPFTGHHSPPPMATISAALAISFLPSPTRLAVATTTSSSSRIKRAARFRCCSEPSSQEQQTSAAPPTPPRPPEKPARASPSSLLGISTSAWSAGFAGLGFLETGYLTYLKLTGSEAFCPISGGGCGDVLDSDYSAVFGIPLPLVGLVAYGLVTALSLQENGTDLLPGLDDLDIRLTLLLIATSMATASAYFLYILSTKFVGVSCSYCMLSAFLSFTLLFIRVKDFGFERIQKFAGIQLAVAVIIALALTNSYSSATTQLKGTDDFVLEPYETEITTESSPFAISLARHLHSIGAKMYGAFWCSHCNEQKQMFGREATKFLDYVECFPNGAGKGKKMTKECQAAGLEGFPTWFINGKVLSGDQELEVLAEASGFVAEGTEQSKEILPN</sequence>
<evidence type="ECO:0000256" key="2">
    <source>
        <dbReference type="ARBA" id="ARBA00006214"/>
    </source>
</evidence>
<keyword evidence="7" id="KW-0560">Oxidoreductase</keyword>
<name>A0A3L6S8T3_PANMI</name>
<accession>A0A3L6S8T3</accession>
<dbReference type="SMART" id="SM00756">
    <property type="entry name" value="VKc"/>
    <property type="match status" value="1"/>
</dbReference>
<dbReference type="Gene3D" id="3.40.30.10">
    <property type="entry name" value="Glutaredoxin"/>
    <property type="match status" value="1"/>
</dbReference>
<evidence type="ECO:0000256" key="12">
    <source>
        <dbReference type="SAM" id="Phobius"/>
    </source>
</evidence>
<keyword evidence="8 12" id="KW-0472">Membrane</keyword>
<dbReference type="InterPro" id="IPR038354">
    <property type="entry name" value="VKOR_sf"/>
</dbReference>
<evidence type="ECO:0000256" key="11">
    <source>
        <dbReference type="SAM" id="MobiDB-lite"/>
    </source>
</evidence>
<dbReference type="PANTHER" id="PTHR34573:SF1">
    <property type="entry name" value="VITAMIN K EPOXIDE REDUCTASE DOMAIN-CONTAINING PROTEIN"/>
    <property type="match status" value="1"/>
</dbReference>
<feature type="transmembrane region" description="Helical" evidence="12">
    <location>
        <begin position="443"/>
        <end position="463"/>
    </location>
</feature>
<evidence type="ECO:0000256" key="1">
    <source>
        <dbReference type="ARBA" id="ARBA00004141"/>
    </source>
</evidence>
<evidence type="ECO:0000256" key="4">
    <source>
        <dbReference type="ARBA" id="ARBA00022719"/>
    </source>
</evidence>
<comment type="caution">
    <text evidence="14">The sequence shown here is derived from an EMBL/GenBank/DDBJ whole genome shotgun (WGS) entry which is preliminary data.</text>
</comment>
<evidence type="ECO:0000256" key="7">
    <source>
        <dbReference type="ARBA" id="ARBA00023002"/>
    </source>
</evidence>
<dbReference type="InterPro" id="IPR044698">
    <property type="entry name" value="VKOR/LTO1"/>
</dbReference>
<feature type="transmembrane region" description="Helical" evidence="12">
    <location>
        <begin position="386"/>
        <end position="404"/>
    </location>
</feature>
<evidence type="ECO:0000256" key="8">
    <source>
        <dbReference type="ARBA" id="ARBA00023136"/>
    </source>
</evidence>
<dbReference type="SUPFAM" id="SSF47473">
    <property type="entry name" value="EF-hand"/>
    <property type="match status" value="1"/>
</dbReference>
<dbReference type="PROSITE" id="PS00018">
    <property type="entry name" value="EF_HAND_1"/>
    <property type="match status" value="1"/>
</dbReference>
<keyword evidence="5" id="KW-0106">Calcium</keyword>
<feature type="transmembrane region" description="Helical" evidence="12">
    <location>
        <begin position="410"/>
        <end position="431"/>
    </location>
</feature>
<comment type="subcellular location">
    <subcellularLocation>
        <location evidence="1">Membrane</location>
        <topology evidence="1">Multi-pass membrane protein</topology>
    </subcellularLocation>
</comment>
<dbReference type="Pfam" id="PF07884">
    <property type="entry name" value="VKOR"/>
    <property type="match status" value="1"/>
</dbReference>
<keyword evidence="6 12" id="KW-1133">Transmembrane helix</keyword>
<gene>
    <name evidence="14" type="ORF">C2845_PM02G38510</name>
</gene>
<dbReference type="GO" id="GO:0016491">
    <property type="term" value="F:oxidoreductase activity"/>
    <property type="evidence" value="ECO:0007669"/>
    <property type="project" value="UniProtKB-KW"/>
</dbReference>
<dbReference type="InterPro" id="IPR002048">
    <property type="entry name" value="EF_hand_dom"/>
</dbReference>
<dbReference type="STRING" id="4540.A0A3L6S8T3"/>